<dbReference type="Pfam" id="PF00440">
    <property type="entry name" value="TetR_N"/>
    <property type="match status" value="1"/>
</dbReference>
<evidence type="ECO:0000256" key="3">
    <source>
        <dbReference type="ARBA" id="ARBA00023163"/>
    </source>
</evidence>
<dbReference type="SUPFAM" id="SSF48498">
    <property type="entry name" value="Tetracyclin repressor-like, C-terminal domain"/>
    <property type="match status" value="1"/>
</dbReference>
<keyword evidence="3" id="KW-0804">Transcription</keyword>
<dbReference type="InterPro" id="IPR001647">
    <property type="entry name" value="HTH_TetR"/>
</dbReference>
<gene>
    <name evidence="6" type="ORF">A3K89_19665</name>
</gene>
<dbReference type="SUPFAM" id="SSF46689">
    <property type="entry name" value="Homeodomain-like"/>
    <property type="match status" value="1"/>
</dbReference>
<comment type="caution">
    <text evidence="6">The sequence shown here is derived from an EMBL/GenBank/DDBJ whole genome shotgun (WGS) entry which is preliminary data.</text>
</comment>
<evidence type="ECO:0000313" key="7">
    <source>
        <dbReference type="Proteomes" id="UP000077519"/>
    </source>
</evidence>
<dbReference type="PANTHER" id="PTHR30055:SF234">
    <property type="entry name" value="HTH-TYPE TRANSCRIPTIONAL REGULATOR BETI"/>
    <property type="match status" value="1"/>
</dbReference>
<dbReference type="InterPro" id="IPR009057">
    <property type="entry name" value="Homeodomain-like_sf"/>
</dbReference>
<evidence type="ECO:0000259" key="5">
    <source>
        <dbReference type="PROSITE" id="PS50977"/>
    </source>
</evidence>
<dbReference type="InterPro" id="IPR036271">
    <property type="entry name" value="Tet_transcr_reg_TetR-rel_C_sf"/>
</dbReference>
<dbReference type="AlphaFoldDB" id="A0A177YK14"/>
<dbReference type="InterPro" id="IPR050109">
    <property type="entry name" value="HTH-type_TetR-like_transc_reg"/>
</dbReference>
<keyword evidence="1" id="KW-0805">Transcription regulation</keyword>
<reference evidence="6 7" key="1">
    <citation type="submission" date="2016-03" db="EMBL/GenBank/DDBJ databases">
        <title>Genome sequence of Rhodococcus kyotonensis KB10.</title>
        <authorList>
            <person name="Jeong H."/>
            <person name="Hong C.E."/>
            <person name="Jo S.H."/>
            <person name="Park J.M."/>
        </authorList>
    </citation>
    <scope>NUCLEOTIDE SEQUENCE [LARGE SCALE GENOMIC DNA]</scope>
    <source>
        <strain evidence="6 7">KB10</strain>
    </source>
</reference>
<keyword evidence="2 4" id="KW-0238">DNA-binding</keyword>
<organism evidence="6 7">
    <name type="scientific">Rhodococcoides kyotonense</name>
    <dbReference type="NCBI Taxonomy" id="398843"/>
    <lineage>
        <taxon>Bacteria</taxon>
        <taxon>Bacillati</taxon>
        <taxon>Actinomycetota</taxon>
        <taxon>Actinomycetes</taxon>
        <taxon>Mycobacteriales</taxon>
        <taxon>Nocardiaceae</taxon>
        <taxon>Rhodococcoides</taxon>
    </lineage>
</organism>
<feature type="domain" description="HTH tetR-type" evidence="5">
    <location>
        <begin position="22"/>
        <end position="81"/>
    </location>
</feature>
<dbReference type="PANTHER" id="PTHR30055">
    <property type="entry name" value="HTH-TYPE TRANSCRIPTIONAL REGULATOR RUTR"/>
    <property type="match status" value="1"/>
</dbReference>
<evidence type="ECO:0000256" key="2">
    <source>
        <dbReference type="ARBA" id="ARBA00023125"/>
    </source>
</evidence>
<evidence type="ECO:0000313" key="6">
    <source>
        <dbReference type="EMBL" id="OAK55569.1"/>
    </source>
</evidence>
<dbReference type="EMBL" id="LVHI01000009">
    <property type="protein sequence ID" value="OAK55569.1"/>
    <property type="molecule type" value="Genomic_DNA"/>
</dbReference>
<feature type="DNA-binding region" description="H-T-H motif" evidence="4">
    <location>
        <begin position="44"/>
        <end position="63"/>
    </location>
</feature>
<dbReference type="Gene3D" id="1.10.357.10">
    <property type="entry name" value="Tetracycline Repressor, domain 2"/>
    <property type="match status" value="1"/>
</dbReference>
<dbReference type="PRINTS" id="PR00455">
    <property type="entry name" value="HTHTETR"/>
</dbReference>
<dbReference type="PROSITE" id="PS50977">
    <property type="entry name" value="HTH_TETR_2"/>
    <property type="match status" value="1"/>
</dbReference>
<dbReference type="GO" id="GO:0003700">
    <property type="term" value="F:DNA-binding transcription factor activity"/>
    <property type="evidence" value="ECO:0007669"/>
    <property type="project" value="TreeGrafter"/>
</dbReference>
<dbReference type="RefSeq" id="WP_068423562.1">
    <property type="nucleotide sequence ID" value="NZ_LVHI01000009.1"/>
</dbReference>
<sequence length="227" mass="24973">MSVRADTAGAGAGRKPLRADAERNRRRIVDAARELFASRGIDITLDDVAAHAKVGVGTVYRRFSCKEELIDGVFEQRLEEMLAHAEKALQADDAWDGLVMFLESLCQGISADRGLNDVVMGTDEGCHGIAQVREKIDPFVEKIVRRARESGQLRADVEVNDFFPLIGMVGAASEFTCSVEPANWKRYFTLVLDGLRAEPGAASDLPGRAFTSEEILVAKTALHRRKR</sequence>
<dbReference type="GO" id="GO:0000976">
    <property type="term" value="F:transcription cis-regulatory region binding"/>
    <property type="evidence" value="ECO:0007669"/>
    <property type="project" value="TreeGrafter"/>
</dbReference>
<dbReference type="Pfam" id="PF21597">
    <property type="entry name" value="TetR_C_43"/>
    <property type="match status" value="1"/>
</dbReference>
<name>A0A177YK14_9NOCA</name>
<evidence type="ECO:0000256" key="4">
    <source>
        <dbReference type="PROSITE-ProRule" id="PRU00335"/>
    </source>
</evidence>
<dbReference type="InterPro" id="IPR049445">
    <property type="entry name" value="TetR_SbtR-like_C"/>
</dbReference>
<accession>A0A177YK14</accession>
<evidence type="ECO:0000256" key="1">
    <source>
        <dbReference type="ARBA" id="ARBA00023015"/>
    </source>
</evidence>
<proteinExistence type="predicted"/>
<dbReference type="Proteomes" id="UP000077519">
    <property type="component" value="Unassembled WGS sequence"/>
</dbReference>
<keyword evidence="7" id="KW-1185">Reference proteome</keyword>
<protein>
    <submittedName>
        <fullName evidence="6">TetR family transcriptional regulator</fullName>
    </submittedName>
</protein>